<proteinExistence type="predicted"/>
<gene>
    <name evidence="2" type="ORF">Slin15195_G099550</name>
</gene>
<evidence type="ECO:0000313" key="3">
    <source>
        <dbReference type="Proteomes" id="UP001056384"/>
    </source>
</evidence>
<accession>A0A9Q9B5D5</accession>
<protein>
    <submittedName>
        <fullName evidence="2">Uncharacterized protein</fullName>
    </submittedName>
</protein>
<sequence>MDHAGQAPTTAADESANLALRAWKNASTTSANLVSPRSPDFAATIRPA</sequence>
<evidence type="ECO:0000313" key="2">
    <source>
        <dbReference type="EMBL" id="USW56636.1"/>
    </source>
</evidence>
<dbReference type="EMBL" id="CP099425">
    <property type="protein sequence ID" value="USW56636.1"/>
    <property type="molecule type" value="Genomic_DNA"/>
</dbReference>
<dbReference type="Proteomes" id="UP001056384">
    <property type="component" value="Chromosome 8"/>
</dbReference>
<organism evidence="2 3">
    <name type="scientific">Septoria linicola</name>
    <dbReference type="NCBI Taxonomy" id="215465"/>
    <lineage>
        <taxon>Eukaryota</taxon>
        <taxon>Fungi</taxon>
        <taxon>Dikarya</taxon>
        <taxon>Ascomycota</taxon>
        <taxon>Pezizomycotina</taxon>
        <taxon>Dothideomycetes</taxon>
        <taxon>Dothideomycetidae</taxon>
        <taxon>Mycosphaerellales</taxon>
        <taxon>Mycosphaerellaceae</taxon>
        <taxon>Septoria</taxon>
    </lineage>
</organism>
<feature type="region of interest" description="Disordered" evidence="1">
    <location>
        <begin position="26"/>
        <end position="48"/>
    </location>
</feature>
<name>A0A9Q9B5D5_9PEZI</name>
<evidence type="ECO:0000256" key="1">
    <source>
        <dbReference type="SAM" id="MobiDB-lite"/>
    </source>
</evidence>
<feature type="compositionally biased region" description="Polar residues" evidence="1">
    <location>
        <begin position="26"/>
        <end position="35"/>
    </location>
</feature>
<keyword evidence="3" id="KW-1185">Reference proteome</keyword>
<reference evidence="2" key="1">
    <citation type="submission" date="2022-06" db="EMBL/GenBank/DDBJ databases">
        <title>Complete genome sequences of two strains of the flax pathogen Septoria linicola.</title>
        <authorList>
            <person name="Lapalu N."/>
            <person name="Simon A."/>
            <person name="Demenou B."/>
            <person name="Paumier D."/>
            <person name="Guillot M.-P."/>
            <person name="Gout L."/>
            <person name="Valade R."/>
        </authorList>
    </citation>
    <scope>NUCLEOTIDE SEQUENCE</scope>
    <source>
        <strain evidence="2">SE15195</strain>
    </source>
</reference>
<dbReference type="AlphaFoldDB" id="A0A9Q9B5D5"/>